<keyword evidence="2" id="KW-0472">Membrane</keyword>
<feature type="region of interest" description="Disordered" evidence="1">
    <location>
        <begin position="360"/>
        <end position="380"/>
    </location>
</feature>
<keyword evidence="2" id="KW-0812">Transmembrane</keyword>
<evidence type="ECO:0008006" key="5">
    <source>
        <dbReference type="Google" id="ProtNLM"/>
    </source>
</evidence>
<name>A0A511YYF8_9CELL</name>
<keyword evidence="2" id="KW-1133">Transmembrane helix</keyword>
<proteinExistence type="predicted"/>
<evidence type="ECO:0000313" key="3">
    <source>
        <dbReference type="EMBL" id="GEN80232.1"/>
    </source>
</evidence>
<evidence type="ECO:0000313" key="4">
    <source>
        <dbReference type="Proteomes" id="UP000321484"/>
    </source>
</evidence>
<gene>
    <name evidence="3" type="ORF">AFE02nite_19660</name>
</gene>
<dbReference type="RefSeq" id="WP_034243189.1">
    <property type="nucleotide sequence ID" value="NZ_BJYK01000005.1"/>
</dbReference>
<evidence type="ECO:0000256" key="1">
    <source>
        <dbReference type="SAM" id="MobiDB-lite"/>
    </source>
</evidence>
<feature type="transmembrane region" description="Helical" evidence="2">
    <location>
        <begin position="197"/>
        <end position="217"/>
    </location>
</feature>
<dbReference type="Proteomes" id="UP000321484">
    <property type="component" value="Unassembled WGS sequence"/>
</dbReference>
<sequence>MDMCDLLPISPACLASDAVSGVGSFAAGGILDSIGGAFASAAESVINAVFDAISTTTTVDLSAEYVTRNAAALGSVALVVIVGLFVVQVIAAAIRREPGGLARAVTGAGIATLGTAAAAAVVQALLIAVDGICDGIAGLAGTSIQDAARGLIDVALLTEVATAGASGAGGALLIVFGLLFIVGAALTLGTLLVRQALIVIAVVVAPLALAGGAARITSGWVIRWVQVTLALILSKLAIVIVLVVAVGMVGGATGIGALLSGLILLLLASLAPWACFKVLDFAGTHVAGEWHRSTNGSTIAVANQGRISVQSMVRSVTAVVGGASAGPAGAAAAGGAAASGSSRSSAQPIPVLSHAWFAPAASPPAARQPASAPSTSGEPS</sequence>
<accession>A0A511YYF8</accession>
<reference evidence="3 4" key="1">
    <citation type="submission" date="2019-07" db="EMBL/GenBank/DDBJ databases">
        <title>Whole genome shotgun sequence of Actinotalea fermentans NBRC 105374.</title>
        <authorList>
            <person name="Hosoyama A."/>
            <person name="Uohara A."/>
            <person name="Ohji S."/>
            <person name="Ichikawa N."/>
        </authorList>
    </citation>
    <scope>NUCLEOTIDE SEQUENCE [LARGE SCALE GENOMIC DNA]</scope>
    <source>
        <strain evidence="3 4">NBRC 105374</strain>
    </source>
</reference>
<feature type="transmembrane region" description="Helical" evidence="2">
    <location>
        <begin position="229"/>
        <end position="249"/>
    </location>
</feature>
<feature type="transmembrane region" description="Helical" evidence="2">
    <location>
        <begin position="70"/>
        <end position="94"/>
    </location>
</feature>
<feature type="transmembrane region" description="Helical" evidence="2">
    <location>
        <begin position="171"/>
        <end position="191"/>
    </location>
</feature>
<organism evidence="3 4">
    <name type="scientific">Actinotalea fermentans</name>
    <dbReference type="NCBI Taxonomy" id="43671"/>
    <lineage>
        <taxon>Bacteria</taxon>
        <taxon>Bacillati</taxon>
        <taxon>Actinomycetota</taxon>
        <taxon>Actinomycetes</taxon>
        <taxon>Micrococcales</taxon>
        <taxon>Cellulomonadaceae</taxon>
        <taxon>Actinotalea</taxon>
    </lineage>
</organism>
<keyword evidence="4" id="KW-1185">Reference proteome</keyword>
<protein>
    <recommendedName>
        <fullName evidence="5">Conjugal transfer protein TrbL</fullName>
    </recommendedName>
</protein>
<feature type="transmembrane region" description="Helical" evidence="2">
    <location>
        <begin position="255"/>
        <end position="276"/>
    </location>
</feature>
<comment type="caution">
    <text evidence="3">The sequence shown here is derived from an EMBL/GenBank/DDBJ whole genome shotgun (WGS) entry which is preliminary data.</text>
</comment>
<dbReference type="EMBL" id="BJYK01000005">
    <property type="protein sequence ID" value="GEN80232.1"/>
    <property type="molecule type" value="Genomic_DNA"/>
</dbReference>
<dbReference type="AlphaFoldDB" id="A0A511YYF8"/>
<evidence type="ECO:0000256" key="2">
    <source>
        <dbReference type="SAM" id="Phobius"/>
    </source>
</evidence>